<keyword evidence="8 11" id="KW-1133">Transmembrane helix</keyword>
<keyword evidence="6" id="KW-0931">ER-Golgi transport</keyword>
<comment type="similarity">
    <text evidence="2">Belongs to the ERD2 family.</text>
</comment>
<dbReference type="GO" id="GO:0005789">
    <property type="term" value="C:endoplasmic reticulum membrane"/>
    <property type="evidence" value="ECO:0007669"/>
    <property type="project" value="UniProtKB-SubCell"/>
</dbReference>
<dbReference type="PRINTS" id="PR00660">
    <property type="entry name" value="ERLUMENR"/>
</dbReference>
<keyword evidence="10" id="KW-0675">Receptor</keyword>
<dbReference type="AlphaFoldDB" id="A0A080ZBH4"/>
<dbReference type="GO" id="GO:0006621">
    <property type="term" value="P:protein retention in ER lumen"/>
    <property type="evidence" value="ECO:0007669"/>
    <property type="project" value="InterPro"/>
</dbReference>
<evidence type="ECO:0000313" key="13">
    <source>
        <dbReference type="Proteomes" id="UP000028582"/>
    </source>
</evidence>
<evidence type="ECO:0000256" key="9">
    <source>
        <dbReference type="ARBA" id="ARBA00023136"/>
    </source>
</evidence>
<dbReference type="Proteomes" id="UP000028582">
    <property type="component" value="Unassembled WGS sequence"/>
</dbReference>
<dbReference type="PANTHER" id="PTHR10585">
    <property type="entry name" value="ER LUMEN PROTEIN RETAINING RECEPTOR"/>
    <property type="match status" value="1"/>
</dbReference>
<evidence type="ECO:0000256" key="2">
    <source>
        <dbReference type="ARBA" id="ARBA00010120"/>
    </source>
</evidence>
<evidence type="ECO:0000256" key="1">
    <source>
        <dbReference type="ARBA" id="ARBA00004477"/>
    </source>
</evidence>
<dbReference type="Pfam" id="PF00810">
    <property type="entry name" value="ER_lumen_recept"/>
    <property type="match status" value="1"/>
</dbReference>
<feature type="transmembrane region" description="Helical" evidence="11">
    <location>
        <begin position="153"/>
        <end position="171"/>
    </location>
</feature>
<feature type="transmembrane region" description="Helical" evidence="11">
    <location>
        <begin position="94"/>
        <end position="112"/>
    </location>
</feature>
<evidence type="ECO:0000256" key="7">
    <source>
        <dbReference type="ARBA" id="ARBA00022927"/>
    </source>
</evidence>
<feature type="transmembrane region" description="Helical" evidence="11">
    <location>
        <begin position="55"/>
        <end position="78"/>
    </location>
</feature>
<dbReference type="GO" id="GO:0015031">
    <property type="term" value="P:protein transport"/>
    <property type="evidence" value="ECO:0007669"/>
    <property type="project" value="UniProtKB-KW"/>
</dbReference>
<evidence type="ECO:0000256" key="5">
    <source>
        <dbReference type="ARBA" id="ARBA00022824"/>
    </source>
</evidence>
<gene>
    <name evidence="12" type="ORF">F444_18389</name>
</gene>
<dbReference type="PROSITE" id="PS00951">
    <property type="entry name" value="ER_LUMEN_RECEPTOR_1"/>
    <property type="match status" value="1"/>
</dbReference>
<evidence type="ECO:0000256" key="10">
    <source>
        <dbReference type="ARBA" id="ARBA00023170"/>
    </source>
</evidence>
<evidence type="ECO:0000256" key="3">
    <source>
        <dbReference type="ARBA" id="ARBA00022448"/>
    </source>
</evidence>
<accession>A0A080ZBH4</accession>
<organism evidence="12 13">
    <name type="scientific">Phytophthora nicotianae P1976</name>
    <dbReference type="NCBI Taxonomy" id="1317066"/>
    <lineage>
        <taxon>Eukaryota</taxon>
        <taxon>Sar</taxon>
        <taxon>Stramenopiles</taxon>
        <taxon>Oomycota</taxon>
        <taxon>Peronosporomycetes</taxon>
        <taxon>Peronosporales</taxon>
        <taxon>Peronosporaceae</taxon>
        <taxon>Phytophthora</taxon>
    </lineage>
</organism>
<reference evidence="12 13" key="1">
    <citation type="submission" date="2013-11" db="EMBL/GenBank/DDBJ databases">
        <title>The Genome Sequence of Phytophthora parasitica P1976.</title>
        <authorList>
            <consortium name="The Broad Institute Genomics Platform"/>
            <person name="Russ C."/>
            <person name="Tyler B."/>
            <person name="Panabieres F."/>
            <person name="Shan W."/>
            <person name="Tripathy S."/>
            <person name="Grunwald N."/>
            <person name="Machado M."/>
            <person name="Johnson C.S."/>
            <person name="Walker B."/>
            <person name="Young S."/>
            <person name="Zeng Q."/>
            <person name="Gargeya S."/>
            <person name="Fitzgerald M."/>
            <person name="Haas B."/>
            <person name="Abouelleil A."/>
            <person name="Allen A.W."/>
            <person name="Alvarado L."/>
            <person name="Arachchi H.M."/>
            <person name="Berlin A.M."/>
            <person name="Chapman S.B."/>
            <person name="Gainer-Dewar J."/>
            <person name="Goldberg J."/>
            <person name="Griggs A."/>
            <person name="Gujja S."/>
            <person name="Hansen M."/>
            <person name="Howarth C."/>
            <person name="Imamovic A."/>
            <person name="Ireland A."/>
            <person name="Larimer J."/>
            <person name="McCowan C."/>
            <person name="Murphy C."/>
            <person name="Pearson M."/>
            <person name="Poon T.W."/>
            <person name="Priest M."/>
            <person name="Roberts A."/>
            <person name="Saif S."/>
            <person name="Shea T."/>
            <person name="Sisk P."/>
            <person name="Sykes S."/>
            <person name="Wortman J."/>
            <person name="Nusbaum C."/>
            <person name="Birren B."/>
        </authorList>
    </citation>
    <scope>NUCLEOTIDE SEQUENCE [LARGE SCALE GENOMIC DNA]</scope>
    <source>
        <strain evidence="12 13">P1976</strain>
    </source>
</reference>
<comment type="subcellular location">
    <subcellularLocation>
        <location evidence="1">Endoplasmic reticulum membrane</location>
        <topology evidence="1">Multi-pass membrane protein</topology>
    </subcellularLocation>
</comment>
<evidence type="ECO:0000256" key="8">
    <source>
        <dbReference type="ARBA" id="ARBA00022989"/>
    </source>
</evidence>
<sequence length="217" mass="25277">MNLFRLVGDMAHLASFLVLLLKLLASRSANGISLKSQELFFLVFVTRYVDLFFHFVSLYNTLMKLLFLLFSGAIVYVIRFKEPFRSTYDKSHDAFLHIKFAVLPCALLALVFNEQFEVMEILWTFSIYLEAVAIIPQLILLQRHGEVENLTSNYVVLLGAYRGCYVLNWIYRAATESSYHFIWLMFIAGMVQTALYVDFFYYYAISKYHGKKMTLPS</sequence>
<keyword evidence="4 11" id="KW-0812">Transmembrane</keyword>
<evidence type="ECO:0000256" key="11">
    <source>
        <dbReference type="SAM" id="Phobius"/>
    </source>
</evidence>
<evidence type="ECO:0000313" key="12">
    <source>
        <dbReference type="EMBL" id="ETO63985.1"/>
    </source>
</evidence>
<evidence type="ECO:0000256" key="4">
    <source>
        <dbReference type="ARBA" id="ARBA00022692"/>
    </source>
</evidence>
<evidence type="ECO:0008006" key="14">
    <source>
        <dbReference type="Google" id="ProtNLM"/>
    </source>
</evidence>
<dbReference type="OrthoDB" id="7694678at2759"/>
<keyword evidence="7" id="KW-0653">Protein transport</keyword>
<dbReference type="GO" id="GO:0016192">
    <property type="term" value="P:vesicle-mediated transport"/>
    <property type="evidence" value="ECO:0007669"/>
    <property type="project" value="UniProtKB-KW"/>
</dbReference>
<feature type="transmembrane region" description="Helical" evidence="11">
    <location>
        <begin position="118"/>
        <end position="141"/>
    </location>
</feature>
<dbReference type="InterPro" id="IPR000133">
    <property type="entry name" value="ER_ret_rcpt"/>
</dbReference>
<dbReference type="GO" id="GO:0046923">
    <property type="term" value="F:ER retention sequence binding"/>
    <property type="evidence" value="ECO:0007669"/>
    <property type="project" value="InterPro"/>
</dbReference>
<keyword evidence="5" id="KW-0256">Endoplasmic reticulum</keyword>
<name>A0A080ZBH4_PHYNI</name>
<comment type="caution">
    <text evidence="12">The sequence shown here is derived from an EMBL/GenBank/DDBJ whole genome shotgun (WGS) entry which is preliminary data.</text>
</comment>
<feature type="transmembrane region" description="Helical" evidence="11">
    <location>
        <begin position="183"/>
        <end position="204"/>
    </location>
</feature>
<dbReference type="EMBL" id="ANJA01003347">
    <property type="protein sequence ID" value="ETO63985.1"/>
    <property type="molecule type" value="Genomic_DNA"/>
</dbReference>
<keyword evidence="3" id="KW-0813">Transport</keyword>
<proteinExistence type="inferred from homology"/>
<keyword evidence="9 11" id="KW-0472">Membrane</keyword>
<evidence type="ECO:0000256" key="6">
    <source>
        <dbReference type="ARBA" id="ARBA00022892"/>
    </source>
</evidence>
<protein>
    <recommendedName>
        <fullName evidence="14">ER lumen protein-retaining receptor</fullName>
    </recommendedName>
</protein>